<keyword evidence="2" id="KW-0614">Plasmid</keyword>
<reference evidence="2 3" key="1">
    <citation type="submission" date="2021-07" db="EMBL/GenBank/DDBJ databases">
        <title>Isolation and characterization of bacteria from a gold mining with a capacity of golden bioaccumulation.</title>
        <authorList>
            <person name="Yang X.J."/>
        </authorList>
    </citation>
    <scope>NUCLEOTIDE SEQUENCE [LARGE SCALE GENOMIC DNA]</scope>
    <source>
        <strain evidence="2 3">Au29</strain>
        <plasmid evidence="2 3">unnamed1</plasmid>
    </source>
</reference>
<sequence>MKKPVPLSEMMARQTPEAQAAIRDGAEQIVREFTLRQIREAVKISQQQLATATGSTQARVSRAENAENMNIEALARHIAGLGGKLRLTVDFPDRPTVALTLKGKVAKDHEPNVPTGRVRRQALAG</sequence>
<dbReference type="Pfam" id="PF01381">
    <property type="entry name" value="HTH_3"/>
    <property type="match status" value="1"/>
</dbReference>
<gene>
    <name evidence="2" type="ORF">KWG56_18425</name>
</gene>
<dbReference type="RefSeq" id="WP_201101246.1">
    <property type="nucleotide sequence ID" value="NZ_BAAAEE010000011.1"/>
</dbReference>
<accession>A0ABX8TQG1</accession>
<dbReference type="InterPro" id="IPR010982">
    <property type="entry name" value="Lambda_DNA-bd_dom_sf"/>
</dbReference>
<dbReference type="Gene3D" id="1.10.260.40">
    <property type="entry name" value="lambda repressor-like DNA-binding domains"/>
    <property type="match status" value="1"/>
</dbReference>
<name>A0ABX8TQG1_9CAUL</name>
<proteinExistence type="predicted"/>
<dbReference type="InterPro" id="IPR001387">
    <property type="entry name" value="Cro/C1-type_HTH"/>
</dbReference>
<geneLocation type="plasmid" evidence="2 3">
    <name>unnamed1</name>
</geneLocation>
<evidence type="ECO:0000313" key="2">
    <source>
        <dbReference type="EMBL" id="QYC12420.1"/>
    </source>
</evidence>
<dbReference type="GeneID" id="94377275"/>
<evidence type="ECO:0000313" key="3">
    <source>
        <dbReference type="Proteomes" id="UP000824334"/>
    </source>
</evidence>
<dbReference type="SUPFAM" id="SSF47413">
    <property type="entry name" value="lambda repressor-like DNA-binding domains"/>
    <property type="match status" value="1"/>
</dbReference>
<dbReference type="PROSITE" id="PS50943">
    <property type="entry name" value="HTH_CROC1"/>
    <property type="match status" value="1"/>
</dbReference>
<feature type="domain" description="HTH cro/C1-type" evidence="1">
    <location>
        <begin position="35"/>
        <end position="65"/>
    </location>
</feature>
<protein>
    <submittedName>
        <fullName evidence="2">Helix-turn-helix domain-containing protein</fullName>
    </submittedName>
</protein>
<organism evidence="2 3">
    <name type="scientific">Brevundimonas nasdae</name>
    <dbReference type="NCBI Taxonomy" id="172043"/>
    <lineage>
        <taxon>Bacteria</taxon>
        <taxon>Pseudomonadati</taxon>
        <taxon>Pseudomonadota</taxon>
        <taxon>Alphaproteobacteria</taxon>
        <taxon>Caulobacterales</taxon>
        <taxon>Caulobacteraceae</taxon>
        <taxon>Brevundimonas</taxon>
    </lineage>
</organism>
<evidence type="ECO:0000259" key="1">
    <source>
        <dbReference type="PROSITE" id="PS50943"/>
    </source>
</evidence>
<dbReference type="SMART" id="SM00530">
    <property type="entry name" value="HTH_XRE"/>
    <property type="match status" value="1"/>
</dbReference>
<dbReference type="EMBL" id="CP080035">
    <property type="protein sequence ID" value="QYC12420.1"/>
    <property type="molecule type" value="Genomic_DNA"/>
</dbReference>
<dbReference type="Proteomes" id="UP000824334">
    <property type="component" value="Plasmid unnamed1"/>
</dbReference>
<keyword evidence="3" id="KW-1185">Reference proteome</keyword>
<dbReference type="CDD" id="cd00093">
    <property type="entry name" value="HTH_XRE"/>
    <property type="match status" value="1"/>
</dbReference>